<sequence length="39" mass="4571">MAGKTTLDHDVSRAEIFDQQIIYITHHHHLPNHLLRAIQ</sequence>
<dbReference type="EMBL" id="CP026512">
    <property type="protein sequence ID" value="QAX81578.1"/>
    <property type="molecule type" value="Genomic_DNA"/>
</dbReference>
<organism evidence="1 2">
    <name type="scientific">Candidatus Pseudomonas adelgestsugas</name>
    <dbReference type="NCBI Taxonomy" id="1302376"/>
    <lineage>
        <taxon>Bacteria</taxon>
        <taxon>Pseudomonadati</taxon>
        <taxon>Pseudomonadota</taxon>
        <taxon>Gammaproteobacteria</taxon>
        <taxon>Pseudomonadales</taxon>
        <taxon>Pseudomonadaceae</taxon>
        <taxon>Pseudomonas</taxon>
    </lineage>
</organism>
<name>A0ABX5R7Q0_9PSED</name>
<evidence type="ECO:0000313" key="2">
    <source>
        <dbReference type="Proteomes" id="UP000288953"/>
    </source>
</evidence>
<protein>
    <submittedName>
        <fullName evidence="1">Uncharacterized protein</fullName>
    </submittedName>
</protein>
<proteinExistence type="predicted"/>
<dbReference type="Proteomes" id="UP000288953">
    <property type="component" value="Chromosome"/>
</dbReference>
<evidence type="ECO:0000313" key="1">
    <source>
        <dbReference type="EMBL" id="QAX81578.1"/>
    </source>
</evidence>
<accession>A0ABX5R7Q0</accession>
<keyword evidence="2" id="KW-1185">Reference proteome</keyword>
<reference evidence="1 2" key="1">
    <citation type="journal article" date="2018" name="Genome Biol. Evol.">
        <title>Partnering With a Pest: Genomes of Hemlock Woolly Adelgid Symbionts Reveal Atypical Nutritional Provisioning Patterns in Dual-Obligate Bacteria.</title>
        <authorList>
            <person name="Weglarz K.M."/>
            <person name="Havill N.P."/>
            <person name="Burke G.R."/>
            <person name="von Dohlen C.D."/>
        </authorList>
    </citation>
    <scope>NUCLEOTIDE SEQUENCE [LARGE SCALE GENOMIC DNA]</scope>
    <source>
        <strain evidence="1 2">HWA_ENA</strain>
    </source>
</reference>
<gene>
    <name evidence="1" type="ORF">C3B55_00215</name>
</gene>